<keyword evidence="10 11" id="KW-0472">Membrane</keyword>
<dbReference type="SUPFAM" id="SSF47384">
    <property type="entry name" value="Homodimeric domain of signal transducing histidine kinase"/>
    <property type="match status" value="1"/>
</dbReference>
<dbReference type="SMART" id="SM00388">
    <property type="entry name" value="HisKA"/>
    <property type="match status" value="1"/>
</dbReference>
<evidence type="ECO:0000256" key="4">
    <source>
        <dbReference type="ARBA" id="ARBA00022553"/>
    </source>
</evidence>
<dbReference type="EC" id="2.7.13.3" evidence="3"/>
<evidence type="ECO:0000259" key="12">
    <source>
        <dbReference type="PROSITE" id="PS50109"/>
    </source>
</evidence>
<dbReference type="Gene3D" id="3.30.565.10">
    <property type="entry name" value="Histidine kinase-like ATPase, C-terminal domain"/>
    <property type="match status" value="1"/>
</dbReference>
<name>A0A235ERZ6_9BURK</name>
<evidence type="ECO:0000256" key="5">
    <source>
        <dbReference type="ARBA" id="ARBA00022679"/>
    </source>
</evidence>
<evidence type="ECO:0000256" key="6">
    <source>
        <dbReference type="ARBA" id="ARBA00022692"/>
    </source>
</evidence>
<comment type="subcellular location">
    <subcellularLocation>
        <location evidence="2">Membrane</location>
        <topology evidence="2">Multi-pass membrane protein</topology>
    </subcellularLocation>
</comment>
<gene>
    <name evidence="13" type="ORF">CBY09_02715</name>
</gene>
<reference evidence="13 14" key="1">
    <citation type="submission" date="2017-07" db="EMBL/GenBank/DDBJ databases">
        <title>Acidovorax KNDSW TSA 6 genome sequence and assembly.</title>
        <authorList>
            <person name="Mayilraj S."/>
        </authorList>
    </citation>
    <scope>NUCLEOTIDE SEQUENCE [LARGE SCALE GENOMIC DNA]</scope>
    <source>
        <strain evidence="13 14">KNDSW-TSA6</strain>
    </source>
</reference>
<proteinExistence type="predicted"/>
<keyword evidence="7" id="KW-0418">Kinase</keyword>
<comment type="catalytic activity">
    <reaction evidence="1">
        <text>ATP + protein L-histidine = ADP + protein N-phospho-L-histidine.</text>
        <dbReference type="EC" id="2.7.13.3"/>
    </reaction>
</comment>
<dbReference type="SUPFAM" id="SSF55874">
    <property type="entry name" value="ATPase domain of HSP90 chaperone/DNA topoisomerase II/histidine kinase"/>
    <property type="match status" value="1"/>
</dbReference>
<evidence type="ECO:0000256" key="1">
    <source>
        <dbReference type="ARBA" id="ARBA00000085"/>
    </source>
</evidence>
<dbReference type="InterPro" id="IPR005467">
    <property type="entry name" value="His_kinase_dom"/>
</dbReference>
<dbReference type="CDD" id="cd00082">
    <property type="entry name" value="HisKA"/>
    <property type="match status" value="1"/>
</dbReference>
<dbReference type="PROSITE" id="PS50109">
    <property type="entry name" value="HIS_KIN"/>
    <property type="match status" value="1"/>
</dbReference>
<comment type="caution">
    <text evidence="13">The sequence shown here is derived from an EMBL/GenBank/DDBJ whole genome shotgun (WGS) entry which is preliminary data.</text>
</comment>
<dbReference type="Proteomes" id="UP000215441">
    <property type="component" value="Unassembled WGS sequence"/>
</dbReference>
<evidence type="ECO:0000256" key="10">
    <source>
        <dbReference type="ARBA" id="ARBA00023136"/>
    </source>
</evidence>
<evidence type="ECO:0000256" key="8">
    <source>
        <dbReference type="ARBA" id="ARBA00022989"/>
    </source>
</evidence>
<feature type="domain" description="Histidine kinase" evidence="12">
    <location>
        <begin position="238"/>
        <end position="433"/>
    </location>
</feature>
<keyword evidence="8 11" id="KW-1133">Transmembrane helix</keyword>
<dbReference type="InterPro" id="IPR050428">
    <property type="entry name" value="TCS_sensor_his_kinase"/>
</dbReference>
<keyword evidence="6 11" id="KW-0812">Transmembrane</keyword>
<evidence type="ECO:0000256" key="11">
    <source>
        <dbReference type="SAM" id="Phobius"/>
    </source>
</evidence>
<keyword evidence="4" id="KW-0597">Phosphoprotein</keyword>
<dbReference type="InterPro" id="IPR036097">
    <property type="entry name" value="HisK_dim/P_sf"/>
</dbReference>
<dbReference type="Pfam" id="PF02518">
    <property type="entry name" value="HATPase_c"/>
    <property type="match status" value="1"/>
</dbReference>
<accession>A0A235ERZ6</accession>
<evidence type="ECO:0000256" key="2">
    <source>
        <dbReference type="ARBA" id="ARBA00004141"/>
    </source>
</evidence>
<organism evidence="13 14">
    <name type="scientific">Acidovorax kalamii</name>
    <dbReference type="NCBI Taxonomy" id="2004485"/>
    <lineage>
        <taxon>Bacteria</taxon>
        <taxon>Pseudomonadati</taxon>
        <taxon>Pseudomonadota</taxon>
        <taxon>Betaproteobacteria</taxon>
        <taxon>Burkholderiales</taxon>
        <taxon>Comamonadaceae</taxon>
        <taxon>Acidovorax</taxon>
    </lineage>
</organism>
<dbReference type="EMBL" id="NOIG01000003">
    <property type="protein sequence ID" value="OYD51800.1"/>
    <property type="molecule type" value="Genomic_DNA"/>
</dbReference>
<dbReference type="GO" id="GO:0005886">
    <property type="term" value="C:plasma membrane"/>
    <property type="evidence" value="ECO:0007669"/>
    <property type="project" value="TreeGrafter"/>
</dbReference>
<dbReference type="PANTHER" id="PTHR45436">
    <property type="entry name" value="SENSOR HISTIDINE KINASE YKOH"/>
    <property type="match status" value="1"/>
</dbReference>
<dbReference type="InterPro" id="IPR036890">
    <property type="entry name" value="HATPase_C_sf"/>
</dbReference>
<dbReference type="InterPro" id="IPR003661">
    <property type="entry name" value="HisK_dim/P_dom"/>
</dbReference>
<keyword evidence="5" id="KW-0808">Transferase</keyword>
<feature type="transmembrane region" description="Helical" evidence="11">
    <location>
        <begin position="154"/>
        <end position="175"/>
    </location>
</feature>
<dbReference type="OrthoDB" id="9148518at2"/>
<evidence type="ECO:0000256" key="7">
    <source>
        <dbReference type="ARBA" id="ARBA00022777"/>
    </source>
</evidence>
<evidence type="ECO:0000313" key="13">
    <source>
        <dbReference type="EMBL" id="OYD51800.1"/>
    </source>
</evidence>
<evidence type="ECO:0000313" key="14">
    <source>
        <dbReference type="Proteomes" id="UP000215441"/>
    </source>
</evidence>
<keyword evidence="9" id="KW-0902">Two-component regulatory system</keyword>
<dbReference type="RefSeq" id="WP_094286170.1">
    <property type="nucleotide sequence ID" value="NZ_NOIG01000003.1"/>
</dbReference>
<dbReference type="InterPro" id="IPR003594">
    <property type="entry name" value="HATPase_dom"/>
</dbReference>
<dbReference type="GO" id="GO:0000155">
    <property type="term" value="F:phosphorelay sensor kinase activity"/>
    <property type="evidence" value="ECO:0007669"/>
    <property type="project" value="InterPro"/>
</dbReference>
<dbReference type="PANTHER" id="PTHR45436:SF15">
    <property type="entry name" value="SENSOR HISTIDINE KINASE CUSS"/>
    <property type="match status" value="1"/>
</dbReference>
<dbReference type="AlphaFoldDB" id="A0A235ERZ6"/>
<evidence type="ECO:0000256" key="9">
    <source>
        <dbReference type="ARBA" id="ARBA00023012"/>
    </source>
</evidence>
<evidence type="ECO:0000256" key="3">
    <source>
        <dbReference type="ARBA" id="ARBA00012438"/>
    </source>
</evidence>
<protein>
    <recommendedName>
        <fullName evidence="3">histidine kinase</fullName>
        <ecNumber evidence="3">2.7.13.3</ecNumber>
    </recommendedName>
</protein>
<feature type="transmembrane region" description="Helical" evidence="11">
    <location>
        <begin position="18"/>
        <end position="37"/>
    </location>
</feature>
<dbReference type="SMART" id="SM00387">
    <property type="entry name" value="HATPase_c"/>
    <property type="match status" value="1"/>
</dbReference>
<dbReference type="Gene3D" id="1.10.287.130">
    <property type="match status" value="1"/>
</dbReference>
<dbReference type="Pfam" id="PF00512">
    <property type="entry name" value="HisKA"/>
    <property type="match status" value="1"/>
</dbReference>
<sequence length="433" mass="47839">MVNNTRLPSIRGRLIQSLLWSSVAFGLLTALVVWLVIAHEMGELMDQELRETSEIFHNVLAAQPGFAYGASSATQHFDYEKHLIWQVVDASTGQVRSRSHKAPATALQTAPTAQVAWTADGRWRAFSSAFPQSPRHFLVVAQSRQERNEARSEVVLYTLVAALSMGLFSALWMNWRIRQELRPLATLSHDVQRYDPLHPDTAPRVEPRAELLPIEQSIADLGHRLARRIVSERAFTAHAAHALRTPVAGIDVQLALAIKEAPEPLQPRLQRAREAAGRLGRVMQALLTMFRSGVEPQRQDVDLRQLVDALAFHDMAITIHQHTRLAADPDLLAAALLNLLDNAHRFHARQVTITTLQAGAHSILRVQDDGDGCPPATWALLQQALQQQAYGDGSAMRGLGLVLADLVARAHGGQTVLPECVSGFTIELHWPAP</sequence>
<keyword evidence="14" id="KW-1185">Reference proteome</keyword>